<sequence>MASAAAPLNYLLTLYQRYDSLRNSIALLREQTLNTPGIEDWYTHYSNLLSHTFSIASALQSATPHFLAAQIATLNEFLEAEALDANLFGDEPSAGGASSLLYGSGSMSGLPPVHDTDKDNTLNVLAVHPSLPIPDSKLNWLGTLLRTVPEIEVSAEEARMVAIYDKKRPEYDEEALSMQIRAHDEKSLRALRSWYHLLHAPDSAGDTYDFATRIVDEE</sequence>
<dbReference type="OrthoDB" id="3361461at2759"/>
<name>A0A2N1JHJ8_9BASI</name>
<keyword evidence="2" id="KW-1185">Reference proteome</keyword>
<dbReference type="EMBL" id="KZ454987">
    <property type="protein sequence ID" value="PKI86005.1"/>
    <property type="molecule type" value="Genomic_DNA"/>
</dbReference>
<protein>
    <submittedName>
        <fullName evidence="1">Uncharacterized protein</fullName>
    </submittedName>
</protein>
<accession>A0A2N1JHJ8</accession>
<evidence type="ECO:0000313" key="2">
    <source>
        <dbReference type="Proteomes" id="UP000232875"/>
    </source>
</evidence>
<reference evidence="1 2" key="1">
    <citation type="submission" date="2017-10" db="EMBL/GenBank/DDBJ databases">
        <title>A novel species of cold-tolerant Malassezia isolated from bats.</title>
        <authorList>
            <person name="Lorch J.M."/>
            <person name="Palmer J.M."/>
            <person name="Vanderwolf K.J."/>
            <person name="Schmidt K.Z."/>
            <person name="Verant M.L."/>
            <person name="Weller T.J."/>
            <person name="Blehert D.S."/>
        </authorList>
    </citation>
    <scope>NUCLEOTIDE SEQUENCE [LARGE SCALE GENOMIC DNA]</scope>
    <source>
        <strain evidence="1 2">NWHC:44797-103</strain>
    </source>
</reference>
<evidence type="ECO:0000313" key="1">
    <source>
        <dbReference type="EMBL" id="PKI86005.1"/>
    </source>
</evidence>
<dbReference type="Proteomes" id="UP000232875">
    <property type="component" value="Unassembled WGS sequence"/>
</dbReference>
<dbReference type="AlphaFoldDB" id="A0A2N1JHJ8"/>
<organism evidence="1 2">
    <name type="scientific">Malassezia vespertilionis</name>
    <dbReference type="NCBI Taxonomy" id="2020962"/>
    <lineage>
        <taxon>Eukaryota</taxon>
        <taxon>Fungi</taxon>
        <taxon>Dikarya</taxon>
        <taxon>Basidiomycota</taxon>
        <taxon>Ustilaginomycotina</taxon>
        <taxon>Malasseziomycetes</taxon>
        <taxon>Malasseziales</taxon>
        <taxon>Malasseziaceae</taxon>
        <taxon>Malassezia</taxon>
    </lineage>
</organism>
<proteinExistence type="predicted"/>
<gene>
    <name evidence="1" type="ORF">MVES_000417</name>
</gene>